<sequence length="66" mass="7664">MEKGKTVTAPVKLNWEDQKKKLRAKFSTLTDADLNFEEGKKNEMFLKIQTKLGKTRSELDDVISKY</sequence>
<evidence type="ECO:0000313" key="2">
    <source>
        <dbReference type="Proteomes" id="UP000018004"/>
    </source>
</evidence>
<dbReference type="Gene3D" id="1.10.1470.10">
    <property type="entry name" value="YjbJ"/>
    <property type="match status" value="1"/>
</dbReference>
<accession>V6SIF0</accession>
<gene>
    <name evidence="1" type="ORF">FLJC2902T_28460</name>
</gene>
<dbReference type="PATRIC" id="fig|1341181.4.peg.2800"/>
<dbReference type="AlphaFoldDB" id="V6SIF0"/>
<dbReference type="SUPFAM" id="SSF69047">
    <property type="entry name" value="Hypothetical protein YjbJ"/>
    <property type="match status" value="1"/>
</dbReference>
<reference evidence="1 2" key="1">
    <citation type="submission" date="2013-08" db="EMBL/GenBank/DDBJ databases">
        <title>Flavobacterium limnosediminis JC2902 genome sequencing.</title>
        <authorList>
            <person name="Lee K."/>
            <person name="Yi H."/>
            <person name="Park S."/>
            <person name="Chun J."/>
        </authorList>
    </citation>
    <scope>NUCLEOTIDE SEQUENCE [LARGE SCALE GENOMIC DNA]</scope>
    <source>
        <strain evidence="1 2">JC2902</strain>
    </source>
</reference>
<dbReference type="EMBL" id="AVGG01000019">
    <property type="protein sequence ID" value="ESU26361.1"/>
    <property type="molecule type" value="Genomic_DNA"/>
</dbReference>
<keyword evidence="2" id="KW-1185">Reference proteome</keyword>
<dbReference type="STRING" id="1341181.FLJC2902T_28460"/>
<dbReference type="eggNOG" id="COG3237">
    <property type="taxonomic scope" value="Bacteria"/>
</dbReference>
<dbReference type="RefSeq" id="WP_023580394.1">
    <property type="nucleotide sequence ID" value="NZ_AVGG01000019.1"/>
</dbReference>
<dbReference type="InterPro" id="IPR036629">
    <property type="entry name" value="YjbJ_sf"/>
</dbReference>
<dbReference type="Proteomes" id="UP000018004">
    <property type="component" value="Unassembled WGS sequence"/>
</dbReference>
<comment type="caution">
    <text evidence="1">The sequence shown here is derived from an EMBL/GenBank/DDBJ whole genome shotgun (WGS) entry which is preliminary data.</text>
</comment>
<protein>
    <submittedName>
        <fullName evidence="1">Csbd family protein</fullName>
    </submittedName>
</protein>
<organism evidence="1 2">
    <name type="scientific">Flavobacterium limnosediminis JC2902</name>
    <dbReference type="NCBI Taxonomy" id="1341181"/>
    <lineage>
        <taxon>Bacteria</taxon>
        <taxon>Pseudomonadati</taxon>
        <taxon>Bacteroidota</taxon>
        <taxon>Flavobacteriia</taxon>
        <taxon>Flavobacteriales</taxon>
        <taxon>Flavobacteriaceae</taxon>
        <taxon>Flavobacterium</taxon>
    </lineage>
</organism>
<proteinExistence type="predicted"/>
<dbReference type="OrthoDB" id="9796058at2"/>
<evidence type="ECO:0000313" key="1">
    <source>
        <dbReference type="EMBL" id="ESU26361.1"/>
    </source>
</evidence>
<name>V6SIF0_9FLAO</name>